<sequence>MICLICWNCGWFLRNSRGLAGSHREPASPPCHGLAETPHFCRGATAAMTRDSPSHT</sequence>
<dbReference type="EMBL" id="GBXM01104967">
    <property type="protein sequence ID" value="JAH03610.1"/>
    <property type="molecule type" value="Transcribed_RNA"/>
</dbReference>
<protein>
    <submittedName>
        <fullName evidence="1">Uncharacterized protein</fullName>
    </submittedName>
</protein>
<proteinExistence type="predicted"/>
<reference evidence="1" key="2">
    <citation type="journal article" date="2015" name="Fish Shellfish Immunol.">
        <title>Early steps in the European eel (Anguilla anguilla)-Vibrio vulnificus interaction in the gills: Role of the RtxA13 toxin.</title>
        <authorList>
            <person name="Callol A."/>
            <person name="Pajuelo D."/>
            <person name="Ebbesson L."/>
            <person name="Teles M."/>
            <person name="MacKenzie S."/>
            <person name="Amaro C."/>
        </authorList>
    </citation>
    <scope>NUCLEOTIDE SEQUENCE</scope>
</reference>
<dbReference type="AlphaFoldDB" id="A0A0E9PHP7"/>
<name>A0A0E9PHP7_ANGAN</name>
<reference evidence="1" key="1">
    <citation type="submission" date="2014-11" db="EMBL/GenBank/DDBJ databases">
        <authorList>
            <person name="Amaro Gonzalez C."/>
        </authorList>
    </citation>
    <scope>NUCLEOTIDE SEQUENCE</scope>
</reference>
<organism evidence="1">
    <name type="scientific">Anguilla anguilla</name>
    <name type="common">European freshwater eel</name>
    <name type="synonym">Muraena anguilla</name>
    <dbReference type="NCBI Taxonomy" id="7936"/>
    <lineage>
        <taxon>Eukaryota</taxon>
        <taxon>Metazoa</taxon>
        <taxon>Chordata</taxon>
        <taxon>Craniata</taxon>
        <taxon>Vertebrata</taxon>
        <taxon>Euteleostomi</taxon>
        <taxon>Actinopterygii</taxon>
        <taxon>Neopterygii</taxon>
        <taxon>Teleostei</taxon>
        <taxon>Anguilliformes</taxon>
        <taxon>Anguillidae</taxon>
        <taxon>Anguilla</taxon>
    </lineage>
</organism>
<accession>A0A0E9PHP7</accession>
<evidence type="ECO:0000313" key="1">
    <source>
        <dbReference type="EMBL" id="JAH03610.1"/>
    </source>
</evidence>